<comment type="caution">
    <text evidence="1">The sequence shown here is derived from an EMBL/GenBank/DDBJ whole genome shotgun (WGS) entry which is preliminary data.</text>
</comment>
<name>A0A0F9EII9_9ZZZZ</name>
<proteinExistence type="predicted"/>
<accession>A0A0F9EII9</accession>
<evidence type="ECO:0000313" key="1">
    <source>
        <dbReference type="EMBL" id="KKL44725.1"/>
    </source>
</evidence>
<sequence>MRRIFLGLAAILLALVATTNLSLGHAAPERTMSDDTLRIVNQPGNILRTVQNMIDQDGAGQLFRATVVATTDTTIRIQRTGHDPDTAEYAVLDNFPYPKVDDEVLVARVGSGWMIVGSVLRSGLTENYLTIETTLRILPGGQIQWGTDGLNSIDEDLITIEVSDDEGNPTDVMLFKRGAFTHRIVMTASVKDTPDLDFWDIVARSTAGFNGGRISVQAGSTVDENRAALVASDMTGAIIAAILSFGNGENRFDGLNRDYGGDLPLTALTIDAAGAIDITRSNHIVDTFGAAATDNLDNINAAPGRVLLDGMHFYLRAADGAHTIVARDGVGNVQLAGGVNFSLDSTLDILHLFYDGVNGVWIELSRANNG</sequence>
<reference evidence="1" key="1">
    <citation type="journal article" date="2015" name="Nature">
        <title>Complex archaea that bridge the gap between prokaryotes and eukaryotes.</title>
        <authorList>
            <person name="Spang A."/>
            <person name="Saw J.H."/>
            <person name="Jorgensen S.L."/>
            <person name="Zaremba-Niedzwiedzka K."/>
            <person name="Martijn J."/>
            <person name="Lind A.E."/>
            <person name="van Eijk R."/>
            <person name="Schleper C."/>
            <person name="Guy L."/>
            <person name="Ettema T.J."/>
        </authorList>
    </citation>
    <scope>NUCLEOTIDE SEQUENCE</scope>
</reference>
<protein>
    <submittedName>
        <fullName evidence="1">Uncharacterized protein</fullName>
    </submittedName>
</protein>
<organism evidence="1">
    <name type="scientific">marine sediment metagenome</name>
    <dbReference type="NCBI Taxonomy" id="412755"/>
    <lineage>
        <taxon>unclassified sequences</taxon>
        <taxon>metagenomes</taxon>
        <taxon>ecological metagenomes</taxon>
    </lineage>
</organism>
<dbReference type="EMBL" id="LAZR01034655">
    <property type="protein sequence ID" value="KKL44725.1"/>
    <property type="molecule type" value="Genomic_DNA"/>
</dbReference>
<dbReference type="AlphaFoldDB" id="A0A0F9EII9"/>
<gene>
    <name evidence="1" type="ORF">LCGC14_2362800</name>
</gene>